<evidence type="ECO:0000313" key="1">
    <source>
        <dbReference type="EMBL" id="KIC67403.1"/>
    </source>
</evidence>
<accession>A0A0B4EL73</accession>
<dbReference type="EMBL" id="JWTB01000015">
    <property type="protein sequence ID" value="KIC67403.1"/>
    <property type="molecule type" value="Genomic_DNA"/>
</dbReference>
<gene>
    <name evidence="1" type="ORF">RM50_08600</name>
</gene>
<protein>
    <recommendedName>
        <fullName evidence="3">DNA primase/nucleoside triphosphatase C-terminal domain-containing protein</fullName>
    </recommendedName>
</protein>
<evidence type="ECO:0008006" key="3">
    <source>
        <dbReference type="Google" id="ProtNLM"/>
    </source>
</evidence>
<dbReference type="RefSeq" id="WP_043451791.1">
    <property type="nucleotide sequence ID" value="NZ_JBFBKS010000016.1"/>
</dbReference>
<comment type="caution">
    <text evidence="1">The sequence shown here is derived from an EMBL/GenBank/DDBJ whole genome shotgun (WGS) entry which is preliminary data.</text>
</comment>
<dbReference type="OrthoDB" id="4947997at2"/>
<sequence length="85" mass="9140">MPATHFEQFLAEAVVPDREPGLGLGRDELYGLYTSWCLLHKAELQPPAALWEAMQDAGINPDSNNLSMTGPAAADYIVASAPDLV</sequence>
<organism evidence="1 2">
    <name type="scientific">Pseudarthrobacter phenanthrenivorans</name>
    <name type="common">Arthrobacter phenanthrenivorans</name>
    <dbReference type="NCBI Taxonomy" id="361575"/>
    <lineage>
        <taxon>Bacteria</taxon>
        <taxon>Bacillati</taxon>
        <taxon>Actinomycetota</taxon>
        <taxon>Actinomycetes</taxon>
        <taxon>Micrococcales</taxon>
        <taxon>Micrococcaceae</taxon>
        <taxon>Pseudarthrobacter</taxon>
    </lineage>
</organism>
<evidence type="ECO:0000313" key="2">
    <source>
        <dbReference type="Proteomes" id="UP000031196"/>
    </source>
</evidence>
<dbReference type="AlphaFoldDB" id="A0A0B4EL73"/>
<name>A0A0B4EL73_PSEPS</name>
<reference evidence="1 2" key="1">
    <citation type="submission" date="2014-12" db="EMBL/GenBank/DDBJ databases">
        <title>Genome sequencing of Arthrobacter phenanthrenivorans SWC37.</title>
        <authorList>
            <person name="Tan P.W."/>
            <person name="Chan K.-G."/>
        </authorList>
    </citation>
    <scope>NUCLEOTIDE SEQUENCE [LARGE SCALE GENOMIC DNA]</scope>
    <source>
        <strain evidence="1 2">SWC37</strain>
    </source>
</reference>
<dbReference type="Proteomes" id="UP000031196">
    <property type="component" value="Unassembled WGS sequence"/>
</dbReference>
<proteinExistence type="predicted"/>